<dbReference type="PROSITE" id="PS51704">
    <property type="entry name" value="GP_PDE"/>
    <property type="match status" value="1"/>
</dbReference>
<dbReference type="SUPFAM" id="SSF51695">
    <property type="entry name" value="PLC-like phosphodiesterases"/>
    <property type="match status" value="1"/>
</dbReference>
<dbReference type="EMBL" id="BAVB01000426">
    <property type="protein sequence ID" value="GAE53317.1"/>
    <property type="molecule type" value="Genomic_DNA"/>
</dbReference>
<evidence type="ECO:0000259" key="1">
    <source>
        <dbReference type="PROSITE" id="PS51704"/>
    </source>
</evidence>
<dbReference type="GO" id="GO:0008081">
    <property type="term" value="F:phosphoric diester hydrolase activity"/>
    <property type="evidence" value="ECO:0007669"/>
    <property type="project" value="InterPro"/>
</dbReference>
<dbReference type="AlphaFoldDB" id="W4SA91"/>
<sequence length="63" mass="6944">MAEILNDTFTADTLVLAHRGLWGKYSGDTALPENSSRAVLTADVQRMDGVELDVKITQDACRY</sequence>
<evidence type="ECO:0000313" key="2">
    <source>
        <dbReference type="EMBL" id="GAE53317.1"/>
    </source>
</evidence>
<dbReference type="InterPro" id="IPR017946">
    <property type="entry name" value="PLC-like_Pdiesterase_TIM-brl"/>
</dbReference>
<dbReference type="Gene3D" id="3.20.20.190">
    <property type="entry name" value="Phosphatidylinositol (PI) phosphodiesterase"/>
    <property type="match status" value="1"/>
</dbReference>
<name>W4SA91_9XANT</name>
<comment type="caution">
    <text evidence="2">The sequence shown here is derived from an EMBL/GenBank/DDBJ whole genome shotgun (WGS) entry which is preliminary data.</text>
</comment>
<proteinExistence type="predicted"/>
<dbReference type="Proteomes" id="UP000019143">
    <property type="component" value="Unassembled WGS sequence"/>
</dbReference>
<protein>
    <submittedName>
        <fullName evidence="2">Glycerophosphoryl diester phosphodiesterase</fullName>
    </submittedName>
</protein>
<dbReference type="InterPro" id="IPR030395">
    <property type="entry name" value="GP_PDE_dom"/>
</dbReference>
<organism evidence="2 3">
    <name type="scientific">Xanthomonas arboricola pv. pruni str. MAFF 311562</name>
    <dbReference type="NCBI Taxonomy" id="1414836"/>
    <lineage>
        <taxon>Bacteria</taxon>
        <taxon>Pseudomonadati</taxon>
        <taxon>Pseudomonadota</taxon>
        <taxon>Gammaproteobacteria</taxon>
        <taxon>Lysobacterales</taxon>
        <taxon>Lysobacteraceae</taxon>
        <taxon>Xanthomonas</taxon>
    </lineage>
</organism>
<reference evidence="2 3" key="1">
    <citation type="submission" date="2014-01" db="EMBL/GenBank/DDBJ databases">
        <title>Genome sequence and analysis of Xanthomonas arboricola pv. pruni.</title>
        <authorList>
            <person name="Fujikawa T."/>
            <person name="Nakazono-Nagaoka E."/>
        </authorList>
    </citation>
    <scope>NUCLEOTIDE SEQUENCE [LARGE SCALE GENOMIC DNA]</scope>
    <source>
        <strain evidence="3">MAFF 311562</strain>
    </source>
</reference>
<evidence type="ECO:0000313" key="3">
    <source>
        <dbReference type="Proteomes" id="UP000019143"/>
    </source>
</evidence>
<accession>W4SA91</accession>
<gene>
    <name evidence="2" type="ORF">XPU_4849</name>
</gene>
<dbReference type="GO" id="GO:0006629">
    <property type="term" value="P:lipid metabolic process"/>
    <property type="evidence" value="ECO:0007669"/>
    <property type="project" value="InterPro"/>
</dbReference>
<feature type="domain" description="GP-PDE" evidence="1">
    <location>
        <begin position="13"/>
        <end position="63"/>
    </location>
</feature>